<dbReference type="AlphaFoldDB" id="A0A199W077"/>
<sequence>MGLYMLDCGALPLQCIDPCSAVVHLLQWIKICRRVLRQPCEDKFWLATLRQWRQYNILINNKNPPRDSREADITIVTAHQ</sequence>
<comment type="caution">
    <text evidence="1">The sequence shown here is derived from an EMBL/GenBank/DDBJ whole genome shotgun (WGS) entry which is preliminary data.</text>
</comment>
<reference evidence="1 2" key="1">
    <citation type="journal article" date="2016" name="DNA Res.">
        <title>The draft genome of MD-2 pineapple using hybrid error correction of long reads.</title>
        <authorList>
            <person name="Redwan R.M."/>
            <person name="Saidin A."/>
            <person name="Kumar S.V."/>
        </authorList>
    </citation>
    <scope>NUCLEOTIDE SEQUENCE [LARGE SCALE GENOMIC DNA]</scope>
    <source>
        <strain evidence="2">cv. MD2</strain>
        <tissue evidence="1">Leaf</tissue>
    </source>
</reference>
<evidence type="ECO:0000313" key="1">
    <source>
        <dbReference type="EMBL" id="OAY82643.1"/>
    </source>
</evidence>
<accession>A0A199W077</accession>
<protein>
    <submittedName>
        <fullName evidence="1">Uncharacterized protein</fullName>
    </submittedName>
</protein>
<dbReference type="EMBL" id="LSRQ01000455">
    <property type="protein sequence ID" value="OAY82643.1"/>
    <property type="molecule type" value="Genomic_DNA"/>
</dbReference>
<dbReference type="Proteomes" id="UP000092600">
    <property type="component" value="Unassembled WGS sequence"/>
</dbReference>
<organism evidence="1 2">
    <name type="scientific">Ananas comosus</name>
    <name type="common">Pineapple</name>
    <name type="synonym">Ananas ananas</name>
    <dbReference type="NCBI Taxonomy" id="4615"/>
    <lineage>
        <taxon>Eukaryota</taxon>
        <taxon>Viridiplantae</taxon>
        <taxon>Streptophyta</taxon>
        <taxon>Embryophyta</taxon>
        <taxon>Tracheophyta</taxon>
        <taxon>Spermatophyta</taxon>
        <taxon>Magnoliopsida</taxon>
        <taxon>Liliopsida</taxon>
        <taxon>Poales</taxon>
        <taxon>Bromeliaceae</taxon>
        <taxon>Bromelioideae</taxon>
        <taxon>Ananas</taxon>
    </lineage>
</organism>
<gene>
    <name evidence="1" type="ORF">ACMD2_10999</name>
</gene>
<evidence type="ECO:0000313" key="2">
    <source>
        <dbReference type="Proteomes" id="UP000092600"/>
    </source>
</evidence>
<name>A0A199W077_ANACO</name>
<proteinExistence type="predicted"/>